<dbReference type="Pfam" id="PF13635">
    <property type="entry name" value="DUF4143"/>
    <property type="match status" value="1"/>
</dbReference>
<gene>
    <name evidence="3" type="ORF">R0H03_04700</name>
</gene>
<keyword evidence="3" id="KW-0547">Nucleotide-binding</keyword>
<evidence type="ECO:0000259" key="2">
    <source>
        <dbReference type="Pfam" id="PF13635"/>
    </source>
</evidence>
<feature type="domain" description="AAA" evidence="1">
    <location>
        <begin position="20"/>
        <end position="149"/>
    </location>
</feature>
<dbReference type="AlphaFoldDB" id="A0AAW8YNW5"/>
<reference evidence="3" key="2">
    <citation type="submission" date="2023-10" db="EMBL/GenBank/DDBJ databases">
        <authorList>
            <person name="Khurajog B."/>
        </authorList>
    </citation>
    <scope>NUCLEOTIDE SEQUENCE</scope>
    <source>
        <strain evidence="3">BF14</strain>
    </source>
</reference>
<dbReference type="EMBL" id="JAWJAX010000004">
    <property type="protein sequence ID" value="MDV2911167.1"/>
    <property type="molecule type" value="Genomic_DNA"/>
</dbReference>
<reference evidence="3" key="1">
    <citation type="journal article" date="2023" name="PeerJ">
        <title>Selection and evaluation of lactic acid bacteria from chicken feces in Thailand as potential probiotics.</title>
        <authorList>
            <person name="Khurajog B."/>
            <person name="Disastra Y."/>
            <person name="Lawwyne L.D."/>
            <person name="Sirichokchatchawan W."/>
            <person name="Niyomtham W."/>
            <person name="Yindee J."/>
            <person name="Hampson D.J."/>
            <person name="Prapasarakul N."/>
        </authorList>
    </citation>
    <scope>NUCLEOTIDE SEQUENCE</scope>
    <source>
        <strain evidence="3">BF14</strain>
    </source>
</reference>
<keyword evidence="3" id="KW-0067">ATP-binding</keyword>
<protein>
    <submittedName>
        <fullName evidence="3">ATP-binding protein</fullName>
    </submittedName>
</protein>
<name>A0AAW8YNW5_PEDAC</name>
<evidence type="ECO:0000313" key="4">
    <source>
        <dbReference type="Proteomes" id="UP001280415"/>
    </source>
</evidence>
<evidence type="ECO:0000259" key="1">
    <source>
        <dbReference type="Pfam" id="PF13173"/>
    </source>
</evidence>
<dbReference type="InterPro" id="IPR025420">
    <property type="entry name" value="DUF4143"/>
</dbReference>
<proteinExistence type="predicted"/>
<comment type="caution">
    <text evidence="3">The sequence shown here is derived from an EMBL/GenBank/DDBJ whole genome shotgun (WGS) entry which is preliminary data.</text>
</comment>
<dbReference type="SUPFAM" id="SSF52540">
    <property type="entry name" value="P-loop containing nucleoside triphosphate hydrolases"/>
    <property type="match status" value="1"/>
</dbReference>
<accession>A0AAW8YNW5</accession>
<dbReference type="GO" id="GO:0005524">
    <property type="term" value="F:ATP binding"/>
    <property type="evidence" value="ECO:0007669"/>
    <property type="project" value="UniProtKB-KW"/>
</dbReference>
<sequence length="399" mass="46009">MIKRPSYLKKLIQLKDTDVIKVITGVRRSGKSVLLMLYRDYLLSNGIKSDQIIYLNFEQFELLGVRNQNELIELLKPKLNKKQRLYLMFDEIQMVDGWQAVINGIRASYNCDIVITGSNAQMLSGELATLLSGRYVEIPIYPFSFQEFLTAKEIDPQSREVDQAFQEYEQFGGFPAVVLANQEIKDTILSGIFDTIILNDVSMRAKVRDQESLKALVDFLSDNTGQLVKPANVANVLKSEGIKVSNHTIENYLVLLENAFLFYRARQYDIRGKGYLRTTGKYYIVDPGLRRYAVSQRPGNYAGQLENIVYVELLRRGYKVDVGKLQSKEIDFIARKHDEIIYIQVTYEIPETTHETDNLLNLRNNHQKILITQKYYPDIKEIDGIPVINVVDWLLDEPE</sequence>
<dbReference type="InterPro" id="IPR041682">
    <property type="entry name" value="AAA_14"/>
</dbReference>
<dbReference type="InterPro" id="IPR027417">
    <property type="entry name" value="P-loop_NTPase"/>
</dbReference>
<dbReference type="Pfam" id="PF13173">
    <property type="entry name" value="AAA_14"/>
    <property type="match status" value="1"/>
</dbReference>
<dbReference type="Proteomes" id="UP001280415">
    <property type="component" value="Unassembled WGS sequence"/>
</dbReference>
<dbReference type="PANTHER" id="PTHR33295">
    <property type="entry name" value="ATPASE"/>
    <property type="match status" value="1"/>
</dbReference>
<dbReference type="RefSeq" id="WP_317052128.1">
    <property type="nucleotide sequence ID" value="NZ_CP140878.1"/>
</dbReference>
<feature type="domain" description="DUF4143" evidence="2">
    <location>
        <begin position="199"/>
        <end position="347"/>
    </location>
</feature>
<evidence type="ECO:0000313" key="3">
    <source>
        <dbReference type="EMBL" id="MDV2911167.1"/>
    </source>
</evidence>
<organism evidence="3 4">
    <name type="scientific">Pediococcus acidilactici</name>
    <dbReference type="NCBI Taxonomy" id="1254"/>
    <lineage>
        <taxon>Bacteria</taxon>
        <taxon>Bacillati</taxon>
        <taxon>Bacillota</taxon>
        <taxon>Bacilli</taxon>
        <taxon>Lactobacillales</taxon>
        <taxon>Lactobacillaceae</taxon>
        <taxon>Pediococcus</taxon>
        <taxon>Pediococcus acidilactici group</taxon>
    </lineage>
</organism>
<dbReference type="PANTHER" id="PTHR33295:SF20">
    <property type="entry name" value="ATPASE"/>
    <property type="match status" value="1"/>
</dbReference>